<feature type="region of interest" description="Disordered" evidence="8">
    <location>
        <begin position="322"/>
        <end position="353"/>
    </location>
</feature>
<dbReference type="OrthoDB" id="9810298at2"/>
<evidence type="ECO:0000256" key="5">
    <source>
        <dbReference type="ARBA" id="ARBA00023244"/>
    </source>
</evidence>
<feature type="domain" description="Porphobilinogen deaminase N-terminal" evidence="9">
    <location>
        <begin position="9"/>
        <end position="211"/>
    </location>
</feature>
<feature type="modified residue" description="S-(dipyrrolylmethanemethyl)cysteine" evidence="7">
    <location>
        <position position="248"/>
    </location>
</feature>
<comment type="cofactor">
    <cofactor evidence="7">
        <name>dipyrromethane</name>
        <dbReference type="ChEBI" id="CHEBI:60342"/>
    </cofactor>
    <text evidence="7">Binds 1 dipyrromethane group covalently.</text>
</comment>
<comment type="catalytic activity">
    <reaction evidence="6 7">
        <text>4 porphobilinogen + H2O = hydroxymethylbilane + 4 NH4(+)</text>
        <dbReference type="Rhea" id="RHEA:13185"/>
        <dbReference type="ChEBI" id="CHEBI:15377"/>
        <dbReference type="ChEBI" id="CHEBI:28938"/>
        <dbReference type="ChEBI" id="CHEBI:57845"/>
        <dbReference type="ChEBI" id="CHEBI:58126"/>
        <dbReference type="EC" id="2.5.1.61"/>
    </reaction>
</comment>
<dbReference type="Gene3D" id="3.40.190.10">
    <property type="entry name" value="Periplasmic binding protein-like II"/>
    <property type="match status" value="2"/>
</dbReference>
<dbReference type="PROSITE" id="PS00533">
    <property type="entry name" value="PORPHOBILINOGEN_DEAM"/>
    <property type="match status" value="1"/>
</dbReference>
<comment type="subunit">
    <text evidence="3 7">Monomer.</text>
</comment>
<dbReference type="NCBIfam" id="TIGR00212">
    <property type="entry name" value="hemC"/>
    <property type="match status" value="1"/>
</dbReference>
<dbReference type="PIRSF" id="PIRSF001438">
    <property type="entry name" value="4pyrrol_synth_OHMeBilane_synth"/>
    <property type="match status" value="1"/>
</dbReference>
<name>A0A4P6ESD4_9MICO</name>
<dbReference type="EMBL" id="CP035495">
    <property type="protein sequence ID" value="QAY64883.1"/>
    <property type="molecule type" value="Genomic_DNA"/>
</dbReference>
<keyword evidence="4 7" id="KW-0808">Transferase</keyword>
<dbReference type="PANTHER" id="PTHR11557">
    <property type="entry name" value="PORPHOBILINOGEN DEAMINASE"/>
    <property type="match status" value="1"/>
</dbReference>
<dbReference type="Pfam" id="PF01379">
    <property type="entry name" value="Porphobil_deam"/>
    <property type="match status" value="1"/>
</dbReference>
<dbReference type="InterPro" id="IPR022417">
    <property type="entry name" value="Porphobilin_deaminase_N"/>
</dbReference>
<dbReference type="GO" id="GO:0004418">
    <property type="term" value="F:hydroxymethylbilane synthase activity"/>
    <property type="evidence" value="ECO:0007669"/>
    <property type="project" value="UniProtKB-UniRule"/>
</dbReference>
<evidence type="ECO:0000256" key="6">
    <source>
        <dbReference type="ARBA" id="ARBA00048169"/>
    </source>
</evidence>
<gene>
    <name evidence="7" type="primary">hemC</name>
    <name evidence="11" type="ORF">ET495_12335</name>
</gene>
<dbReference type="GO" id="GO:0005737">
    <property type="term" value="C:cytoplasm"/>
    <property type="evidence" value="ECO:0007669"/>
    <property type="project" value="UniProtKB-UniRule"/>
</dbReference>
<dbReference type="SUPFAM" id="SSF54782">
    <property type="entry name" value="Porphobilinogen deaminase (hydroxymethylbilane synthase), C-terminal domain"/>
    <property type="match status" value="1"/>
</dbReference>
<proteinExistence type="inferred from homology"/>
<evidence type="ECO:0000256" key="7">
    <source>
        <dbReference type="HAMAP-Rule" id="MF_00260"/>
    </source>
</evidence>
<dbReference type="PANTHER" id="PTHR11557:SF0">
    <property type="entry name" value="PORPHOBILINOGEN DEAMINASE"/>
    <property type="match status" value="1"/>
</dbReference>
<evidence type="ECO:0000256" key="1">
    <source>
        <dbReference type="ARBA" id="ARBA00002869"/>
    </source>
</evidence>
<dbReference type="InterPro" id="IPR000860">
    <property type="entry name" value="HemC"/>
</dbReference>
<protein>
    <recommendedName>
        <fullName evidence="7">Porphobilinogen deaminase</fullName>
        <shortName evidence="7">PBG</shortName>
        <ecNumber evidence="7">2.5.1.61</ecNumber>
    </recommendedName>
    <alternativeName>
        <fullName evidence="7">Hydroxymethylbilane synthase</fullName>
        <shortName evidence="7">HMBS</shortName>
    </alternativeName>
    <alternativeName>
        <fullName evidence="7">Pre-uroporphyrinogen synthase</fullName>
    </alternativeName>
</protein>
<dbReference type="Pfam" id="PF03900">
    <property type="entry name" value="Porphobil_deamC"/>
    <property type="match status" value="1"/>
</dbReference>
<dbReference type="InterPro" id="IPR022419">
    <property type="entry name" value="Porphobilin_deaminase_cofac_BS"/>
</dbReference>
<evidence type="ECO:0000313" key="12">
    <source>
        <dbReference type="Proteomes" id="UP000291758"/>
    </source>
</evidence>
<dbReference type="EC" id="2.5.1.61" evidence="7"/>
<keyword evidence="5 7" id="KW-0627">Porphyrin biosynthesis</keyword>
<accession>A0A4P6ESD4</accession>
<evidence type="ECO:0000256" key="2">
    <source>
        <dbReference type="ARBA" id="ARBA00005638"/>
    </source>
</evidence>
<evidence type="ECO:0000313" key="11">
    <source>
        <dbReference type="EMBL" id="QAY64883.1"/>
    </source>
</evidence>
<organism evidence="11 12">
    <name type="scientific">Xylanimonas allomyrinae</name>
    <dbReference type="NCBI Taxonomy" id="2509459"/>
    <lineage>
        <taxon>Bacteria</taxon>
        <taxon>Bacillati</taxon>
        <taxon>Actinomycetota</taxon>
        <taxon>Actinomycetes</taxon>
        <taxon>Micrococcales</taxon>
        <taxon>Promicromonosporaceae</taxon>
        <taxon>Xylanimonas</taxon>
    </lineage>
</organism>
<dbReference type="InterPro" id="IPR036803">
    <property type="entry name" value="Porphobilinogen_deaminase_C_sf"/>
</dbReference>
<feature type="domain" description="Porphobilinogen deaminase C-terminal" evidence="10">
    <location>
        <begin position="232"/>
        <end position="311"/>
    </location>
</feature>
<dbReference type="FunFam" id="3.40.190.10:FF:000005">
    <property type="entry name" value="Porphobilinogen deaminase"/>
    <property type="match status" value="1"/>
</dbReference>
<evidence type="ECO:0000256" key="3">
    <source>
        <dbReference type="ARBA" id="ARBA00011245"/>
    </source>
</evidence>
<evidence type="ECO:0000256" key="4">
    <source>
        <dbReference type="ARBA" id="ARBA00022679"/>
    </source>
</evidence>
<dbReference type="GO" id="GO:0006782">
    <property type="term" value="P:protoporphyrinogen IX biosynthetic process"/>
    <property type="evidence" value="ECO:0007669"/>
    <property type="project" value="UniProtKB-UniRule"/>
</dbReference>
<dbReference type="KEGG" id="xyl:ET495_12335"/>
<dbReference type="AlphaFoldDB" id="A0A4P6ESD4"/>
<feature type="compositionally biased region" description="Low complexity" evidence="8">
    <location>
        <begin position="322"/>
        <end position="332"/>
    </location>
</feature>
<evidence type="ECO:0000256" key="8">
    <source>
        <dbReference type="SAM" id="MobiDB-lite"/>
    </source>
</evidence>
<dbReference type="Gene3D" id="3.30.160.40">
    <property type="entry name" value="Porphobilinogen deaminase, C-terminal domain"/>
    <property type="match status" value="1"/>
</dbReference>
<comment type="miscellaneous">
    <text evidence="7">The porphobilinogen subunits are added to the dipyrromethane group.</text>
</comment>
<keyword evidence="12" id="KW-1185">Reference proteome</keyword>
<comment type="similarity">
    <text evidence="2 7">Belongs to the HMBS family.</text>
</comment>
<comment type="function">
    <text evidence="1 7">Tetrapolymerization of the monopyrrole PBG into the hydroxymethylbilane pre-uroporphyrinogen in several discrete steps.</text>
</comment>
<evidence type="ECO:0000259" key="10">
    <source>
        <dbReference type="Pfam" id="PF03900"/>
    </source>
</evidence>
<dbReference type="Proteomes" id="UP000291758">
    <property type="component" value="Chromosome"/>
</dbReference>
<dbReference type="HAMAP" id="MF_00260">
    <property type="entry name" value="Porphobil_deam"/>
    <property type="match status" value="1"/>
</dbReference>
<dbReference type="SUPFAM" id="SSF53850">
    <property type="entry name" value="Periplasmic binding protein-like II"/>
    <property type="match status" value="1"/>
</dbReference>
<reference evidence="11 12" key="1">
    <citation type="submission" date="2019-01" db="EMBL/GenBank/DDBJ databases">
        <title>Genome sequencing of strain 2JSPR-7.</title>
        <authorList>
            <person name="Heo J."/>
            <person name="Kim S.-J."/>
            <person name="Kim J.-S."/>
            <person name="Hong S.-B."/>
            <person name="Kwon S.-W."/>
        </authorList>
    </citation>
    <scope>NUCLEOTIDE SEQUENCE [LARGE SCALE GENOMIC DNA]</scope>
    <source>
        <strain evidence="11 12">2JSPR-7</strain>
    </source>
</reference>
<dbReference type="PRINTS" id="PR00151">
    <property type="entry name" value="PORPHBDMNASE"/>
</dbReference>
<evidence type="ECO:0000259" key="9">
    <source>
        <dbReference type="Pfam" id="PF01379"/>
    </source>
</evidence>
<dbReference type="InterPro" id="IPR022418">
    <property type="entry name" value="Porphobilinogen_deaminase_C"/>
</dbReference>
<sequence>MPHPDVAPLRLGTRGSALATTQSGMVARRLEELTGRPVELVRIRTEGDVRTGSLASLGGTGVFVAALREALLDGRCDVAVHSLKDLPTALVEGLTIVTPEREDPRDALCARAGHTLGSLPRGARVGTGSPRRAAQLRAARPDLDVVDIRGNVDTRLRRALGPDADLDAVVLACSGLVRLGRTDAVTDALEPSVVTPAPGQGALAVEARTADVGPGGPLADAFAALDHRATRLAVLAERALLARLEAGCAAPVGALAHVEEGQLVLGAVVARTDGTEKLQHRAATPLDAMTEGRDDDDDARELGVRVAEALLADGADRLAPLASTAARPASATTDPALADPTEAGAPGQDSDRS</sequence>